<accession>A0A0D2HPF3</accession>
<keyword evidence="3" id="KW-1185">Reference proteome</keyword>
<dbReference type="InterPro" id="IPR036188">
    <property type="entry name" value="FAD/NAD-bd_sf"/>
</dbReference>
<feature type="region of interest" description="Disordered" evidence="1">
    <location>
        <begin position="1"/>
        <end position="20"/>
    </location>
</feature>
<dbReference type="GeneID" id="27706153"/>
<evidence type="ECO:0000313" key="3">
    <source>
        <dbReference type="Proteomes" id="UP000053411"/>
    </source>
</evidence>
<dbReference type="RefSeq" id="XP_016637838.1">
    <property type="nucleotide sequence ID" value="XM_016770928.1"/>
</dbReference>
<gene>
    <name evidence="2" type="ORF">Z520_00407</name>
</gene>
<dbReference type="EMBL" id="KN848062">
    <property type="protein sequence ID" value="KIY03716.1"/>
    <property type="molecule type" value="Genomic_DNA"/>
</dbReference>
<evidence type="ECO:0000313" key="2">
    <source>
        <dbReference type="EMBL" id="KIY03716.1"/>
    </source>
</evidence>
<name>A0A0D2HPF3_9EURO</name>
<dbReference type="Proteomes" id="UP000053411">
    <property type="component" value="Unassembled WGS sequence"/>
</dbReference>
<dbReference type="AlphaFoldDB" id="A0A0D2HPF3"/>
<dbReference type="VEuPathDB" id="FungiDB:Z520_00407"/>
<dbReference type="Gene3D" id="3.50.50.60">
    <property type="entry name" value="FAD/NAD(P)-binding domain"/>
    <property type="match status" value="1"/>
</dbReference>
<proteinExistence type="predicted"/>
<evidence type="ECO:0000256" key="1">
    <source>
        <dbReference type="SAM" id="MobiDB-lite"/>
    </source>
</evidence>
<reference evidence="2 3" key="1">
    <citation type="submission" date="2015-01" db="EMBL/GenBank/DDBJ databases">
        <title>The Genome Sequence of Fonsecaea multimorphosa CBS 102226.</title>
        <authorList>
            <consortium name="The Broad Institute Genomics Platform"/>
            <person name="Cuomo C."/>
            <person name="de Hoog S."/>
            <person name="Gorbushina A."/>
            <person name="Stielow B."/>
            <person name="Teixiera M."/>
            <person name="Abouelleil A."/>
            <person name="Chapman S.B."/>
            <person name="Priest M."/>
            <person name="Young S.K."/>
            <person name="Wortman J."/>
            <person name="Nusbaum C."/>
            <person name="Birren B."/>
        </authorList>
    </citation>
    <scope>NUCLEOTIDE SEQUENCE [LARGE SCALE GENOMIC DNA]</scope>
    <source>
        <strain evidence="2 3">CBS 102226</strain>
    </source>
</reference>
<organism evidence="2 3">
    <name type="scientific">Fonsecaea multimorphosa CBS 102226</name>
    <dbReference type="NCBI Taxonomy" id="1442371"/>
    <lineage>
        <taxon>Eukaryota</taxon>
        <taxon>Fungi</taxon>
        <taxon>Dikarya</taxon>
        <taxon>Ascomycota</taxon>
        <taxon>Pezizomycotina</taxon>
        <taxon>Eurotiomycetes</taxon>
        <taxon>Chaetothyriomycetidae</taxon>
        <taxon>Chaetothyriales</taxon>
        <taxon>Herpotrichiellaceae</taxon>
        <taxon>Fonsecaea</taxon>
    </lineage>
</organism>
<protein>
    <submittedName>
        <fullName evidence="2">Uncharacterized protein</fullName>
    </submittedName>
</protein>
<sequence length="78" mass="8942">MRRELYSKIDATPEAEEERASHCNEVGKQGLFEEAQSWYYKIGEGGKKEALNYVAGLPVYREKCWSCARKGYEGFVLS</sequence>